<comment type="catalytic activity">
    <reaction evidence="1 9">
        <text>N-(5-phospho-beta-D-ribosyl)anthranilate = 1-(2-carboxyphenylamino)-1-deoxy-D-ribulose 5-phosphate</text>
        <dbReference type="Rhea" id="RHEA:21540"/>
        <dbReference type="ChEBI" id="CHEBI:18277"/>
        <dbReference type="ChEBI" id="CHEBI:58613"/>
        <dbReference type="EC" id="5.3.1.24"/>
    </reaction>
</comment>
<feature type="domain" description="N-(5'phosphoribosyl) anthranilate isomerase (PRAI)" evidence="10">
    <location>
        <begin position="6"/>
        <end position="200"/>
    </location>
</feature>
<dbReference type="PANTHER" id="PTHR42894:SF1">
    <property type="entry name" value="N-(5'-PHOSPHORIBOSYL)ANTHRANILATE ISOMERASE"/>
    <property type="match status" value="1"/>
</dbReference>
<evidence type="ECO:0000256" key="8">
    <source>
        <dbReference type="ARBA" id="ARBA00023235"/>
    </source>
</evidence>
<reference evidence="11" key="1">
    <citation type="journal article" date="2014" name="Int. J. Syst. Evol. Microbiol.">
        <title>Complete genome sequence of Corynebacterium casei LMG S-19264T (=DSM 44701T), isolated from a smear-ripened cheese.</title>
        <authorList>
            <consortium name="US DOE Joint Genome Institute (JGI-PGF)"/>
            <person name="Walter F."/>
            <person name="Albersmeier A."/>
            <person name="Kalinowski J."/>
            <person name="Ruckert C."/>
        </authorList>
    </citation>
    <scope>NUCLEOTIDE SEQUENCE</scope>
    <source>
        <strain evidence="11">CGMCC 1.12726</strain>
    </source>
</reference>
<dbReference type="InterPro" id="IPR013785">
    <property type="entry name" value="Aldolase_TIM"/>
</dbReference>
<dbReference type="HAMAP" id="MF_00135">
    <property type="entry name" value="PRAI"/>
    <property type="match status" value="1"/>
</dbReference>
<dbReference type="EC" id="5.3.1.24" evidence="3 9"/>
<accession>A0A917CMB8</accession>
<keyword evidence="5 9" id="KW-0028">Amino-acid biosynthesis</keyword>
<gene>
    <name evidence="9 11" type="primary">trpF</name>
    <name evidence="11" type="ORF">GCM10010960_13000</name>
</gene>
<dbReference type="Pfam" id="PF00697">
    <property type="entry name" value="PRAI"/>
    <property type="match status" value="1"/>
</dbReference>
<evidence type="ECO:0000256" key="4">
    <source>
        <dbReference type="ARBA" id="ARBA00022272"/>
    </source>
</evidence>
<evidence type="ECO:0000256" key="3">
    <source>
        <dbReference type="ARBA" id="ARBA00012572"/>
    </source>
</evidence>
<evidence type="ECO:0000256" key="6">
    <source>
        <dbReference type="ARBA" id="ARBA00022822"/>
    </source>
</evidence>
<dbReference type="EMBL" id="BMFO01000002">
    <property type="protein sequence ID" value="GGF92495.1"/>
    <property type="molecule type" value="Genomic_DNA"/>
</dbReference>
<dbReference type="InterPro" id="IPR001240">
    <property type="entry name" value="PRAI_dom"/>
</dbReference>
<keyword evidence="6 9" id="KW-0822">Tryptophan biosynthesis</keyword>
<evidence type="ECO:0000256" key="7">
    <source>
        <dbReference type="ARBA" id="ARBA00023141"/>
    </source>
</evidence>
<sequence>MSVRIKFCGFTRAADAALAAALGVHAIGVVHVPGSKRHVPLDAMPAIRAAVPAHIDLVALFVNPDADTVRAVMAALQPSLLQFHGDEADAFCTQFGMPFIKAMAMGEGAGDIGLRQKDYPSAQAFVLDGHVPGQLGGQGERFAWAGLPILDKPIYLAGGLHAGNVAEAIRTVTPFAVDASSGIESAPGVKDADKMRDFIRAARADGR</sequence>
<comment type="pathway">
    <text evidence="2 9">Amino-acid biosynthesis; L-tryptophan biosynthesis; L-tryptophan from chorismate: step 3/5.</text>
</comment>
<dbReference type="InterPro" id="IPR011060">
    <property type="entry name" value="RibuloseP-bd_barrel"/>
</dbReference>
<dbReference type="RefSeq" id="WP_229730202.1">
    <property type="nucleotide sequence ID" value="NZ_BMFO01000002.1"/>
</dbReference>
<proteinExistence type="inferred from homology"/>
<evidence type="ECO:0000256" key="9">
    <source>
        <dbReference type="HAMAP-Rule" id="MF_00135"/>
    </source>
</evidence>
<evidence type="ECO:0000313" key="11">
    <source>
        <dbReference type="EMBL" id="GGF92495.1"/>
    </source>
</evidence>
<dbReference type="PANTHER" id="PTHR42894">
    <property type="entry name" value="N-(5'-PHOSPHORIBOSYL)ANTHRANILATE ISOMERASE"/>
    <property type="match status" value="1"/>
</dbReference>
<evidence type="ECO:0000256" key="5">
    <source>
        <dbReference type="ARBA" id="ARBA00022605"/>
    </source>
</evidence>
<evidence type="ECO:0000256" key="1">
    <source>
        <dbReference type="ARBA" id="ARBA00001164"/>
    </source>
</evidence>
<comment type="similarity">
    <text evidence="9">Belongs to the TrpF family.</text>
</comment>
<name>A0A917CMB8_9GAMM</name>
<evidence type="ECO:0000259" key="10">
    <source>
        <dbReference type="Pfam" id="PF00697"/>
    </source>
</evidence>
<dbReference type="SUPFAM" id="SSF51366">
    <property type="entry name" value="Ribulose-phoshate binding barrel"/>
    <property type="match status" value="1"/>
</dbReference>
<reference evidence="11" key="2">
    <citation type="submission" date="2020-09" db="EMBL/GenBank/DDBJ databases">
        <authorList>
            <person name="Sun Q."/>
            <person name="Zhou Y."/>
        </authorList>
    </citation>
    <scope>NUCLEOTIDE SEQUENCE</scope>
    <source>
        <strain evidence="11">CGMCC 1.12726</strain>
    </source>
</reference>
<evidence type="ECO:0000313" key="12">
    <source>
        <dbReference type="Proteomes" id="UP000632858"/>
    </source>
</evidence>
<dbReference type="InterPro" id="IPR044643">
    <property type="entry name" value="TrpF_fam"/>
</dbReference>
<keyword evidence="12" id="KW-1185">Reference proteome</keyword>
<organism evidence="11 12">
    <name type="scientific">Arenimonas maotaiensis</name>
    <dbReference type="NCBI Taxonomy" id="1446479"/>
    <lineage>
        <taxon>Bacteria</taxon>
        <taxon>Pseudomonadati</taxon>
        <taxon>Pseudomonadota</taxon>
        <taxon>Gammaproteobacteria</taxon>
        <taxon>Lysobacterales</taxon>
        <taxon>Lysobacteraceae</taxon>
        <taxon>Arenimonas</taxon>
    </lineage>
</organism>
<dbReference type="GO" id="GO:0000162">
    <property type="term" value="P:L-tryptophan biosynthetic process"/>
    <property type="evidence" value="ECO:0007669"/>
    <property type="project" value="UniProtKB-UniRule"/>
</dbReference>
<dbReference type="Proteomes" id="UP000632858">
    <property type="component" value="Unassembled WGS sequence"/>
</dbReference>
<keyword evidence="8 9" id="KW-0413">Isomerase</keyword>
<dbReference type="AlphaFoldDB" id="A0A917CMB8"/>
<protein>
    <recommendedName>
        <fullName evidence="4 9">N-(5'-phosphoribosyl)anthranilate isomerase</fullName>
        <shortName evidence="9">PRAI</shortName>
        <ecNumber evidence="3 9">5.3.1.24</ecNumber>
    </recommendedName>
</protein>
<dbReference type="Gene3D" id="3.20.20.70">
    <property type="entry name" value="Aldolase class I"/>
    <property type="match status" value="1"/>
</dbReference>
<comment type="caution">
    <text evidence="11">The sequence shown here is derived from an EMBL/GenBank/DDBJ whole genome shotgun (WGS) entry which is preliminary data.</text>
</comment>
<keyword evidence="7 9" id="KW-0057">Aromatic amino acid biosynthesis</keyword>
<evidence type="ECO:0000256" key="2">
    <source>
        <dbReference type="ARBA" id="ARBA00004664"/>
    </source>
</evidence>
<dbReference type="GO" id="GO:0004640">
    <property type="term" value="F:phosphoribosylanthranilate isomerase activity"/>
    <property type="evidence" value="ECO:0007669"/>
    <property type="project" value="UniProtKB-UniRule"/>
</dbReference>
<dbReference type="CDD" id="cd00405">
    <property type="entry name" value="PRAI"/>
    <property type="match status" value="1"/>
</dbReference>